<proteinExistence type="predicted"/>
<dbReference type="AlphaFoldDB" id="A0A6L9EFI8"/>
<organism evidence="1 2">
    <name type="scientific">Poritiphilus flavus</name>
    <dbReference type="NCBI Taxonomy" id="2697053"/>
    <lineage>
        <taxon>Bacteria</taxon>
        <taxon>Pseudomonadati</taxon>
        <taxon>Bacteroidota</taxon>
        <taxon>Flavobacteriia</taxon>
        <taxon>Flavobacteriales</taxon>
        <taxon>Flavobacteriaceae</taxon>
        <taxon>Poritiphilus</taxon>
    </lineage>
</organism>
<protein>
    <submittedName>
        <fullName evidence="1">Uncharacterized protein</fullName>
    </submittedName>
</protein>
<sequence>MAKKANAPIKVNVKSVDGVPQKGLQFYLFGSKDELLESVPIKDGKAVLKTAAKTVRGKSRVLIGPSLPKEFKGRQMSPLLIKKMGGYEPSIRVDLKNEINITRLPKIIFPNWDWCLITGALSKSFNIDGEDQVLPVCDARVHICEIDRIRWWWPLIPRPVITDLADKLKEFILKPKVEIPPIPDPGPVIEPIPGRPIFPRNRLEGLASMAGAKDELVELPEFVKKGILSSSTATVHNTIYKNFHLLHPYLCLWPWFWPYFYRCTEIATAYSDCNGNFDFNYLNFTNDKDIYIWVEVNINGEWVTVYRPPIPCYTYWDYDCGTDININITDPRVFPCDCERQLEGELVWFRSIGQHATALHIQQNDASIVPVQGVNLRNVGCTDIHHSNQINPFGSTLYFKLLFGDGLPKTGITHYRWTRTQLKNATLNNVLAATTTVVKGAVNKHYFVITTDTNGHMHFETKSVTLGAEGSGENIGYRIPHWDIYNDPGVPAAHKALTIQWTSPDFWSAAMNSKDLADGLWRFDLELLRRDSAGVFHVVDVPKQVFQVSDYNNSGNSVNAPDNYLNIQAGNARNLEVKVRIDNNHCDADIQDVELGSSLSGRCGFLRYNDLNDPVKISFIASHVNNFATFGFSVVKGNNTEAITPTVNESGYVISSTPLYSLSGGVFSNTFPVSRLVGTCPQAAFAERLRVYALATNGTERLDQYDAADTNAFALSNT</sequence>
<evidence type="ECO:0000313" key="2">
    <source>
        <dbReference type="Proteomes" id="UP000475249"/>
    </source>
</evidence>
<evidence type="ECO:0000313" key="1">
    <source>
        <dbReference type="EMBL" id="NAS13504.1"/>
    </source>
</evidence>
<accession>A0A6L9EFI8</accession>
<keyword evidence="2" id="KW-1185">Reference proteome</keyword>
<reference evidence="1 2" key="1">
    <citation type="submission" date="2020-01" db="EMBL/GenBank/DDBJ databases">
        <title>Bacteria diversity of Porities sp.</title>
        <authorList>
            <person name="Wang G."/>
        </authorList>
    </citation>
    <scope>NUCLEOTIDE SEQUENCE [LARGE SCALE GENOMIC DNA]</scope>
    <source>
        <strain evidence="1 2">R33</strain>
    </source>
</reference>
<dbReference type="Proteomes" id="UP000475249">
    <property type="component" value="Unassembled WGS sequence"/>
</dbReference>
<comment type="caution">
    <text evidence="1">The sequence shown here is derived from an EMBL/GenBank/DDBJ whole genome shotgun (WGS) entry which is preliminary data.</text>
</comment>
<name>A0A6L9EFI8_9FLAO</name>
<dbReference type="EMBL" id="WXYO01000007">
    <property type="protein sequence ID" value="NAS13504.1"/>
    <property type="molecule type" value="Genomic_DNA"/>
</dbReference>
<dbReference type="RefSeq" id="WP_161436546.1">
    <property type="nucleotide sequence ID" value="NZ_WXYO01000007.1"/>
</dbReference>
<gene>
    <name evidence="1" type="ORF">GTQ38_15935</name>
</gene>